<dbReference type="STRING" id="463040.CAL15_03455"/>
<dbReference type="SUPFAM" id="SSF53850">
    <property type="entry name" value="Periplasmic binding protein-like II"/>
    <property type="match status" value="1"/>
</dbReference>
<dbReference type="InterPro" id="IPR036388">
    <property type="entry name" value="WH-like_DNA-bd_sf"/>
</dbReference>
<reference evidence="6 7" key="1">
    <citation type="submission" date="2017-05" db="EMBL/GenBank/DDBJ databases">
        <title>Complete and WGS of Bordetella genogroups.</title>
        <authorList>
            <person name="Spilker T."/>
            <person name="LiPuma J."/>
        </authorList>
    </citation>
    <scope>NUCLEOTIDE SEQUENCE [LARGE SCALE GENOMIC DNA]</scope>
    <source>
        <strain evidence="6 7">AU7206</strain>
    </source>
</reference>
<keyword evidence="2" id="KW-0805">Transcription regulation</keyword>
<evidence type="ECO:0000256" key="1">
    <source>
        <dbReference type="ARBA" id="ARBA00009437"/>
    </source>
</evidence>
<comment type="similarity">
    <text evidence="1">Belongs to the LysR transcriptional regulatory family.</text>
</comment>
<keyword evidence="3" id="KW-0238">DNA-binding</keyword>
<dbReference type="OrthoDB" id="9803735at2"/>
<dbReference type="Pfam" id="PF03466">
    <property type="entry name" value="LysR_substrate"/>
    <property type="match status" value="1"/>
</dbReference>
<dbReference type="KEGG" id="bgm:CAL15_03455"/>
<accession>A0A1W6Z866</accession>
<dbReference type="AlphaFoldDB" id="A0A1W6Z866"/>
<feature type="domain" description="HTH lysR-type" evidence="5">
    <location>
        <begin position="1"/>
        <end position="58"/>
    </location>
</feature>
<dbReference type="RefSeq" id="WP_086077302.1">
    <property type="nucleotide sequence ID" value="NZ_CP021111.1"/>
</dbReference>
<name>A0A1W6Z866_9BORD</name>
<dbReference type="InterPro" id="IPR005119">
    <property type="entry name" value="LysR_subst-bd"/>
</dbReference>
<organism evidence="6 7">
    <name type="scientific">Bordetella genomosp. 13</name>
    <dbReference type="NCBI Taxonomy" id="463040"/>
    <lineage>
        <taxon>Bacteria</taxon>
        <taxon>Pseudomonadati</taxon>
        <taxon>Pseudomonadota</taxon>
        <taxon>Betaproteobacteria</taxon>
        <taxon>Burkholderiales</taxon>
        <taxon>Alcaligenaceae</taxon>
        <taxon>Bordetella</taxon>
    </lineage>
</organism>
<dbReference type="CDD" id="cd05466">
    <property type="entry name" value="PBP2_LTTR_substrate"/>
    <property type="match status" value="1"/>
</dbReference>
<dbReference type="Gene3D" id="3.40.190.10">
    <property type="entry name" value="Periplasmic binding protein-like II"/>
    <property type="match status" value="2"/>
</dbReference>
<evidence type="ECO:0000256" key="2">
    <source>
        <dbReference type="ARBA" id="ARBA00023015"/>
    </source>
</evidence>
<dbReference type="PRINTS" id="PR00039">
    <property type="entry name" value="HTHLYSR"/>
</dbReference>
<dbReference type="PANTHER" id="PTHR30126">
    <property type="entry name" value="HTH-TYPE TRANSCRIPTIONAL REGULATOR"/>
    <property type="match status" value="1"/>
</dbReference>
<dbReference type="GO" id="GO:0000976">
    <property type="term" value="F:transcription cis-regulatory region binding"/>
    <property type="evidence" value="ECO:0007669"/>
    <property type="project" value="TreeGrafter"/>
</dbReference>
<evidence type="ECO:0000313" key="6">
    <source>
        <dbReference type="EMBL" id="ARP93517.1"/>
    </source>
</evidence>
<sequence length="295" mass="32664">MDLQHIRAFVAVAREGNLTRAAERLHLTQPAVSIQLKNFQQDLDLTLLVRSNKGLMLTTDGEEILPLAERVLASVADLQERAAHMHGSLGGELSIGTTMNPEITRLGPFLRNLTTQYPRIRTKLHHGMTGMIKSETLKGTLDAGYYVAGPEEVLPPELYAESLTVFTHFIIAPQGWRSRVLGKSWAELARLPWIWPYPNSVYNRLLSARFKAHGLIPNIVAEADVEASMLDMVRCGMGLSLARQPVALREAEAHGLVYLEDLPLPSNLYFIAQASRKDESAIAAAFKAVKDAFSE</sequence>
<dbReference type="InterPro" id="IPR036390">
    <property type="entry name" value="WH_DNA-bd_sf"/>
</dbReference>
<evidence type="ECO:0000256" key="4">
    <source>
        <dbReference type="ARBA" id="ARBA00023163"/>
    </source>
</evidence>
<gene>
    <name evidence="6" type="ORF">CAL15_03455</name>
</gene>
<dbReference type="Proteomes" id="UP000194161">
    <property type="component" value="Chromosome"/>
</dbReference>
<proteinExistence type="inferred from homology"/>
<evidence type="ECO:0000256" key="3">
    <source>
        <dbReference type="ARBA" id="ARBA00023125"/>
    </source>
</evidence>
<keyword evidence="4" id="KW-0804">Transcription</keyword>
<dbReference type="InterPro" id="IPR000847">
    <property type="entry name" value="LysR_HTH_N"/>
</dbReference>
<keyword evidence="7" id="KW-1185">Reference proteome</keyword>
<dbReference type="FunFam" id="1.10.10.10:FF:000001">
    <property type="entry name" value="LysR family transcriptional regulator"/>
    <property type="match status" value="1"/>
</dbReference>
<protein>
    <submittedName>
        <fullName evidence="6">LysR family transcriptional regulator</fullName>
    </submittedName>
</protein>
<evidence type="ECO:0000259" key="5">
    <source>
        <dbReference type="PROSITE" id="PS50931"/>
    </source>
</evidence>
<dbReference type="Gene3D" id="1.10.10.10">
    <property type="entry name" value="Winged helix-like DNA-binding domain superfamily/Winged helix DNA-binding domain"/>
    <property type="match status" value="1"/>
</dbReference>
<dbReference type="Pfam" id="PF00126">
    <property type="entry name" value="HTH_1"/>
    <property type="match status" value="1"/>
</dbReference>
<dbReference type="GO" id="GO:0003700">
    <property type="term" value="F:DNA-binding transcription factor activity"/>
    <property type="evidence" value="ECO:0007669"/>
    <property type="project" value="InterPro"/>
</dbReference>
<dbReference type="PROSITE" id="PS50931">
    <property type="entry name" value="HTH_LYSR"/>
    <property type="match status" value="1"/>
</dbReference>
<evidence type="ECO:0000313" key="7">
    <source>
        <dbReference type="Proteomes" id="UP000194161"/>
    </source>
</evidence>
<dbReference type="SUPFAM" id="SSF46785">
    <property type="entry name" value="Winged helix' DNA-binding domain"/>
    <property type="match status" value="1"/>
</dbReference>
<dbReference type="EMBL" id="CP021111">
    <property type="protein sequence ID" value="ARP93517.1"/>
    <property type="molecule type" value="Genomic_DNA"/>
</dbReference>
<dbReference type="PANTHER" id="PTHR30126:SF40">
    <property type="entry name" value="HTH-TYPE TRANSCRIPTIONAL REGULATOR GLTR"/>
    <property type="match status" value="1"/>
</dbReference>